<keyword evidence="2" id="KW-1185">Reference proteome</keyword>
<gene>
    <name evidence="1" type="ORF">OWV82_024990</name>
</gene>
<reference evidence="1 2" key="1">
    <citation type="journal article" date="2023" name="Science">
        <title>Complex scaffold remodeling in plant triterpene biosynthesis.</title>
        <authorList>
            <person name="De La Pena R."/>
            <person name="Hodgson H."/>
            <person name="Liu J.C."/>
            <person name="Stephenson M.J."/>
            <person name="Martin A.C."/>
            <person name="Owen C."/>
            <person name="Harkess A."/>
            <person name="Leebens-Mack J."/>
            <person name="Jimenez L.E."/>
            <person name="Osbourn A."/>
            <person name="Sattely E.S."/>
        </authorList>
    </citation>
    <scope>NUCLEOTIDE SEQUENCE [LARGE SCALE GENOMIC DNA]</scope>
    <source>
        <strain evidence="2">cv. JPN11</strain>
        <tissue evidence="1">Leaf</tissue>
    </source>
</reference>
<protein>
    <submittedName>
        <fullName evidence="1">Dipeptidyl peptidase family member 6</fullName>
    </submittedName>
</protein>
<accession>A0ACC1WS69</accession>
<organism evidence="1 2">
    <name type="scientific">Melia azedarach</name>
    <name type="common">Chinaberry tree</name>
    <dbReference type="NCBI Taxonomy" id="155640"/>
    <lineage>
        <taxon>Eukaryota</taxon>
        <taxon>Viridiplantae</taxon>
        <taxon>Streptophyta</taxon>
        <taxon>Embryophyta</taxon>
        <taxon>Tracheophyta</taxon>
        <taxon>Spermatophyta</taxon>
        <taxon>Magnoliopsida</taxon>
        <taxon>eudicotyledons</taxon>
        <taxon>Gunneridae</taxon>
        <taxon>Pentapetalae</taxon>
        <taxon>rosids</taxon>
        <taxon>malvids</taxon>
        <taxon>Sapindales</taxon>
        <taxon>Meliaceae</taxon>
        <taxon>Melia</taxon>
    </lineage>
</organism>
<evidence type="ECO:0000313" key="1">
    <source>
        <dbReference type="EMBL" id="KAJ4701807.1"/>
    </source>
</evidence>
<evidence type="ECO:0000313" key="2">
    <source>
        <dbReference type="Proteomes" id="UP001164539"/>
    </source>
</evidence>
<name>A0ACC1WS69_MELAZ</name>
<comment type="caution">
    <text evidence="1">The sequence shown here is derived from an EMBL/GenBank/DDBJ whole genome shotgun (WGS) entry which is preliminary data.</text>
</comment>
<proteinExistence type="predicted"/>
<dbReference type="EMBL" id="CM051407">
    <property type="protein sequence ID" value="KAJ4701807.1"/>
    <property type="molecule type" value="Genomic_DNA"/>
</dbReference>
<sequence length="682" mass="75565">MASTTAVPAVTSHTQDKITAPYGSWKSSITADIVSGASKQLGGTAVDGQGNLIWLESRPAESGRGVLVKEPERAGDEPTDITPKDYAVRTTAQEYGGGAFRVFGDTLIFSNYEDQRLYKQSIDSKGSCPIPITPDYGAPLVSYADGVFDSRFNRYVTVREDHRKDALNTTTEIVAIGLNGQNIEEPKVLVTGSDFYAFPRMDPTGERMAWIEWHHPNMPWDKAELWVGYISENGDVYKRICVAGCDPTIVESPTEPKWSSKGELFFVTDRKGGFWNLHKWIESNNEVIALHSMDAEFARPLWVFGMNSYEVIQSHGEKNLIVCSYRQNGKSFLGILDDVGGSLSLLDTPFTGIDNITSGKDCLYVEGASAVQPSSVAKVTLDDQKLKVVGFEIVWSSSPDTLQYKCYFSLPELIEFPTEVPGQKAYAYYYPPSNPMYQASQEERPPLLLKSHGGPTNETRGILDLSTQYWTSRGWAIVDVNYGGSTGYGREFRERLLGRWGIVDVDDCCSCAKFLVDSGKADGKRLCITGGSAGGYTTLAALAFRDTFNAGASLYGVADLNMLRVETHKFESHYIDNLVGSEKVCYERSPINSVDKFSCPIILFQGLEDKVVPPDQARKIYQAVKEKGLPVALVEYEGEQHGFRKAGNIKFTLEQEMVFFARLVGHFDVADDITPIKIDNYD</sequence>
<dbReference type="Proteomes" id="UP001164539">
    <property type="component" value="Chromosome 14"/>
</dbReference>